<reference evidence="14 15" key="1">
    <citation type="journal article" date="2020" name="ISME J.">
        <title>Uncovering the hidden diversity of litter-decomposition mechanisms in mushroom-forming fungi.</title>
        <authorList>
            <person name="Floudas D."/>
            <person name="Bentzer J."/>
            <person name="Ahren D."/>
            <person name="Johansson T."/>
            <person name="Persson P."/>
            <person name="Tunlid A."/>
        </authorList>
    </citation>
    <scope>NUCLEOTIDE SEQUENCE [LARGE SCALE GENOMIC DNA]</scope>
    <source>
        <strain evidence="14 15">CBS 406.79</strain>
    </source>
</reference>
<dbReference type="PANTHER" id="PTHR11601:SF34">
    <property type="entry name" value="CYSTEINE DESULFURASE"/>
    <property type="match status" value="1"/>
</dbReference>
<dbReference type="GO" id="GO:0051536">
    <property type="term" value="F:iron-sulfur cluster binding"/>
    <property type="evidence" value="ECO:0007669"/>
    <property type="project" value="UniProtKB-KW"/>
</dbReference>
<dbReference type="FunFam" id="3.90.1150.10:FF:000002">
    <property type="entry name" value="Cysteine desulfurase IscS"/>
    <property type="match status" value="1"/>
</dbReference>
<evidence type="ECO:0000256" key="10">
    <source>
        <dbReference type="ARBA" id="ARBA00050776"/>
    </source>
</evidence>
<dbReference type="FunFam" id="3.40.640.10:FF:000003">
    <property type="entry name" value="Cysteine desulfurase IscS"/>
    <property type="match status" value="1"/>
</dbReference>
<dbReference type="GO" id="GO:0034227">
    <property type="term" value="P:tRNA thio-modification"/>
    <property type="evidence" value="ECO:0007669"/>
    <property type="project" value="UniProtKB-ARBA"/>
</dbReference>
<evidence type="ECO:0000256" key="6">
    <source>
        <dbReference type="ARBA" id="ARBA00022898"/>
    </source>
</evidence>
<evidence type="ECO:0000256" key="12">
    <source>
        <dbReference type="SAM" id="MobiDB-lite"/>
    </source>
</evidence>
<dbReference type="GO" id="GO:0044571">
    <property type="term" value="P:[2Fe-2S] cluster assembly"/>
    <property type="evidence" value="ECO:0007669"/>
    <property type="project" value="InterPro"/>
</dbReference>
<evidence type="ECO:0000313" key="14">
    <source>
        <dbReference type="EMBL" id="KAF5387570.1"/>
    </source>
</evidence>
<accession>A0A8H5HQY4</accession>
<evidence type="ECO:0000259" key="13">
    <source>
        <dbReference type="Pfam" id="PF00266"/>
    </source>
</evidence>
<evidence type="ECO:0000256" key="2">
    <source>
        <dbReference type="ARBA" id="ARBA00006490"/>
    </source>
</evidence>
<organism evidence="14 15">
    <name type="scientific">Collybiopsis confluens</name>
    <dbReference type="NCBI Taxonomy" id="2823264"/>
    <lineage>
        <taxon>Eukaryota</taxon>
        <taxon>Fungi</taxon>
        <taxon>Dikarya</taxon>
        <taxon>Basidiomycota</taxon>
        <taxon>Agaricomycotina</taxon>
        <taxon>Agaricomycetes</taxon>
        <taxon>Agaricomycetidae</taxon>
        <taxon>Agaricales</taxon>
        <taxon>Marasmiineae</taxon>
        <taxon>Omphalotaceae</taxon>
        <taxon>Collybiopsis</taxon>
    </lineage>
</organism>
<evidence type="ECO:0000256" key="8">
    <source>
        <dbReference type="ARBA" id="ARBA00023014"/>
    </source>
</evidence>
<gene>
    <name evidence="14" type="ORF">D9757_006521</name>
</gene>
<dbReference type="InterPro" id="IPR000192">
    <property type="entry name" value="Aminotrans_V_dom"/>
</dbReference>
<feature type="compositionally biased region" description="Polar residues" evidence="12">
    <location>
        <begin position="12"/>
        <end position="22"/>
    </location>
</feature>
<evidence type="ECO:0000256" key="4">
    <source>
        <dbReference type="ARBA" id="ARBA00022679"/>
    </source>
</evidence>
<dbReference type="InterPro" id="IPR010240">
    <property type="entry name" value="Cys_deSase_IscS"/>
</dbReference>
<dbReference type="InterPro" id="IPR015422">
    <property type="entry name" value="PyrdxlP-dep_Trfase_small"/>
</dbReference>
<keyword evidence="8" id="KW-0411">Iron-sulfur</keyword>
<feature type="region of interest" description="Disordered" evidence="12">
    <location>
        <begin position="1"/>
        <end position="22"/>
    </location>
</feature>
<dbReference type="PANTHER" id="PTHR11601">
    <property type="entry name" value="CYSTEINE DESULFURYLASE FAMILY MEMBER"/>
    <property type="match status" value="1"/>
</dbReference>
<feature type="domain" description="Aminotransferase class V" evidence="13">
    <location>
        <begin position="81"/>
        <end position="340"/>
    </location>
</feature>
<evidence type="ECO:0000256" key="11">
    <source>
        <dbReference type="RuleBase" id="RU004504"/>
    </source>
</evidence>
<feature type="domain" description="Aminotransferase class V" evidence="13">
    <location>
        <begin position="381"/>
        <end position="483"/>
    </location>
</feature>
<dbReference type="GO" id="GO:0002098">
    <property type="term" value="P:tRNA wobble uridine modification"/>
    <property type="evidence" value="ECO:0007669"/>
    <property type="project" value="UniProtKB-ARBA"/>
</dbReference>
<dbReference type="SUPFAM" id="SSF53383">
    <property type="entry name" value="PLP-dependent transferases"/>
    <property type="match status" value="1"/>
</dbReference>
<dbReference type="EMBL" id="JAACJN010000031">
    <property type="protein sequence ID" value="KAF5387570.1"/>
    <property type="molecule type" value="Genomic_DNA"/>
</dbReference>
<dbReference type="PROSITE" id="PS00595">
    <property type="entry name" value="AA_TRANSFER_CLASS_5"/>
    <property type="match status" value="1"/>
</dbReference>
<dbReference type="GO" id="GO:0046872">
    <property type="term" value="F:metal ion binding"/>
    <property type="evidence" value="ECO:0007669"/>
    <property type="project" value="UniProtKB-KW"/>
</dbReference>
<keyword evidence="15" id="KW-1185">Reference proteome</keyword>
<comment type="function">
    <text evidence="9">Catalyzes the removal of elemental sulfur from cysteine to produce alanine. It supplies the inorganic sulfur for iron-sulfur (Fe-S) clusters. Plays a role in both tRNA-processing and mitochondrial metabolism. Involved in the 2-thio-modification of both 5-carboxymethylaminomethyl-2-thiouridine in mitochondrial tRNAs and 5-methoxycarbonylmethyl-2-thiouridine (mcm5s2U) in cytoplasmic tRNAs.</text>
</comment>
<dbReference type="Pfam" id="PF00266">
    <property type="entry name" value="Aminotran_5"/>
    <property type="match status" value="2"/>
</dbReference>
<evidence type="ECO:0000256" key="1">
    <source>
        <dbReference type="ARBA" id="ARBA00001933"/>
    </source>
</evidence>
<proteinExistence type="inferred from homology"/>
<dbReference type="GO" id="GO:0005739">
    <property type="term" value="C:mitochondrion"/>
    <property type="evidence" value="ECO:0007669"/>
    <property type="project" value="TreeGrafter"/>
</dbReference>
<evidence type="ECO:0000256" key="9">
    <source>
        <dbReference type="ARBA" id="ARBA00045623"/>
    </source>
</evidence>
<evidence type="ECO:0000256" key="5">
    <source>
        <dbReference type="ARBA" id="ARBA00022723"/>
    </source>
</evidence>
<dbReference type="AlphaFoldDB" id="A0A8H5HQY4"/>
<evidence type="ECO:0000256" key="7">
    <source>
        <dbReference type="ARBA" id="ARBA00023004"/>
    </source>
</evidence>
<dbReference type="Proteomes" id="UP000518752">
    <property type="component" value="Unassembled WGS sequence"/>
</dbReference>
<comment type="catalytic activity">
    <reaction evidence="10">
        <text>(sulfur carrier)-H + L-cysteine = (sulfur carrier)-SH + L-alanine</text>
        <dbReference type="Rhea" id="RHEA:43892"/>
        <dbReference type="Rhea" id="RHEA-COMP:14737"/>
        <dbReference type="Rhea" id="RHEA-COMP:14739"/>
        <dbReference type="ChEBI" id="CHEBI:29917"/>
        <dbReference type="ChEBI" id="CHEBI:35235"/>
        <dbReference type="ChEBI" id="CHEBI:57972"/>
        <dbReference type="ChEBI" id="CHEBI:64428"/>
        <dbReference type="EC" id="2.8.1.7"/>
    </reaction>
</comment>
<evidence type="ECO:0000256" key="3">
    <source>
        <dbReference type="ARBA" id="ARBA00012239"/>
    </source>
</evidence>
<dbReference type="InterPro" id="IPR015424">
    <property type="entry name" value="PyrdxlP-dep_Trfase"/>
</dbReference>
<evidence type="ECO:0000313" key="15">
    <source>
        <dbReference type="Proteomes" id="UP000518752"/>
    </source>
</evidence>
<dbReference type="Gene3D" id="3.90.1150.10">
    <property type="entry name" value="Aspartate Aminotransferase, domain 1"/>
    <property type="match status" value="2"/>
</dbReference>
<dbReference type="GO" id="GO:1990221">
    <property type="term" value="C:L-cysteine desulfurase complex"/>
    <property type="evidence" value="ECO:0007669"/>
    <property type="project" value="UniProtKB-ARBA"/>
</dbReference>
<keyword evidence="4" id="KW-0808">Transferase</keyword>
<dbReference type="EC" id="2.8.1.7" evidence="3"/>
<keyword evidence="5" id="KW-0479">Metal-binding</keyword>
<comment type="cofactor">
    <cofactor evidence="1 11">
        <name>pyridoxal 5'-phosphate</name>
        <dbReference type="ChEBI" id="CHEBI:597326"/>
    </cofactor>
</comment>
<keyword evidence="7" id="KW-0408">Iron</keyword>
<comment type="similarity">
    <text evidence="2">Belongs to the class-V pyridoxal-phosphate-dependent aminotransferase family. NifS/IscS subfamily.</text>
</comment>
<dbReference type="GO" id="GO:0030170">
    <property type="term" value="F:pyridoxal phosphate binding"/>
    <property type="evidence" value="ECO:0007669"/>
    <property type="project" value="InterPro"/>
</dbReference>
<dbReference type="GO" id="GO:0005634">
    <property type="term" value="C:nucleus"/>
    <property type="evidence" value="ECO:0007669"/>
    <property type="project" value="TreeGrafter"/>
</dbReference>
<dbReference type="InterPro" id="IPR020578">
    <property type="entry name" value="Aminotrans_V_PyrdxlP_BS"/>
</dbReference>
<name>A0A8H5HQY4_9AGAR</name>
<dbReference type="Gene3D" id="3.40.640.10">
    <property type="entry name" value="Type I PLP-dependent aspartate aminotransferase-like (Major domain)"/>
    <property type="match status" value="1"/>
</dbReference>
<dbReference type="GO" id="GO:0031071">
    <property type="term" value="F:cysteine desulfurase activity"/>
    <property type="evidence" value="ECO:0007669"/>
    <property type="project" value="UniProtKB-EC"/>
</dbReference>
<sequence>MLSRISRAASRGPSSKVSHTVTGYRSRRGIVQPSGADRASVVDLPSTYKDESHFTPRADMLGFKLGMPQREESLKEKVRPIYLDMQATTPVDPRVLDAMLPYLTDQYGNPHSRTHAYGWEAEQAVEDARKHVADLIAADPKEIIFTSGATETNNMAIKGVARFHKEKKKHVITTQTEHKCVLDSCRKLGEEGFDITYLPVQTNGVISLEELEAAIRPDTSLVSIMTVNNETGVIQPIKEIGALLRKHRGIYFHTDAAQAVGKIPVDVNEMNVDIMSISGHKLYGPKGVGVAYVRRRPRVRLEPILNGGGQERGLRSGTLPTALAVGIGEAARIAKKEMAVSTVSSFVLDDDYARSPFHASCYPSDLPFIQLSSGNDFRAGRDRAHVDALSKRLIEGINANVEHVVRNGDVAGYPGCINLSFSYVEGESLLMALKDIALSSGSACTSASLEPSYVLRALGAAEDMAHSSLRFGLGRFTTEAEVDFVIQQIVRTVHRLREMSPLWEMVQEGIDINSIDWSQSHN</sequence>
<dbReference type="HAMAP" id="MF_00331">
    <property type="entry name" value="Cys_desulf_IscS"/>
    <property type="match status" value="1"/>
</dbReference>
<protein>
    <recommendedName>
        <fullName evidence="3">cysteine desulfurase</fullName>
        <ecNumber evidence="3">2.8.1.7</ecNumber>
    </recommendedName>
</protein>
<dbReference type="InterPro" id="IPR015421">
    <property type="entry name" value="PyrdxlP-dep_Trfase_major"/>
</dbReference>
<keyword evidence="6" id="KW-0663">Pyridoxal phosphate</keyword>
<dbReference type="OrthoDB" id="10250117at2759"/>
<comment type="caution">
    <text evidence="14">The sequence shown here is derived from an EMBL/GenBank/DDBJ whole genome shotgun (WGS) entry which is preliminary data.</text>
</comment>